<organism evidence="1">
    <name type="scientific">Spongospora subterranea</name>
    <dbReference type="NCBI Taxonomy" id="70186"/>
    <lineage>
        <taxon>Eukaryota</taxon>
        <taxon>Sar</taxon>
        <taxon>Rhizaria</taxon>
        <taxon>Endomyxa</taxon>
        <taxon>Phytomyxea</taxon>
        <taxon>Plasmodiophorida</taxon>
        <taxon>Plasmodiophoridae</taxon>
        <taxon>Spongospora</taxon>
    </lineage>
</organism>
<reference evidence="1" key="1">
    <citation type="submission" date="2015-04" db="EMBL/GenBank/DDBJ databases">
        <title>The genome sequence of the plant pathogenic Rhizarian Plasmodiophora brassicae reveals insights in its biotrophic life cycle and the origin of chitin synthesis.</title>
        <authorList>
            <person name="Schwelm A."/>
            <person name="Fogelqvist J."/>
            <person name="Knaust A."/>
            <person name="Julke S."/>
            <person name="Lilja T."/>
            <person name="Dhandapani V."/>
            <person name="Bonilla-Rosso G."/>
            <person name="Karlsson M."/>
            <person name="Shevchenko A."/>
            <person name="Choi S.R."/>
            <person name="Kim H.G."/>
            <person name="Park J.Y."/>
            <person name="Lim Y.P."/>
            <person name="Ludwig-Muller J."/>
            <person name="Dixelius C."/>
        </authorList>
    </citation>
    <scope>NUCLEOTIDE SEQUENCE</scope>
    <source>
        <tissue evidence="1">Potato root galls</tissue>
    </source>
</reference>
<proteinExistence type="predicted"/>
<dbReference type="EMBL" id="HACM01002301">
    <property type="protein sequence ID" value="CRZ02743.1"/>
    <property type="molecule type" value="Transcribed_RNA"/>
</dbReference>
<name>A0A0H5QL50_9EUKA</name>
<sequence length="137" mass="15531">MGSFLEHVDCISGPILWRQFSLVLPTTPYAADQIPSADAITDRERVRGPVRDHIIDDVCRAPRIDLHQDRRPADVPVGDVRHVRVDRGRDHDRLQPHHRAAAPVQQSIATRVQADRPLHPHLQDRAEPAVLGRFPHL</sequence>
<evidence type="ECO:0000313" key="1">
    <source>
        <dbReference type="EMBL" id="CRZ02743.1"/>
    </source>
</evidence>
<dbReference type="AlphaFoldDB" id="A0A0H5QL50"/>
<accession>A0A0H5QL50</accession>
<protein>
    <submittedName>
        <fullName evidence="1">Uncharacterized protein</fullName>
    </submittedName>
</protein>